<evidence type="ECO:0000313" key="2">
    <source>
        <dbReference type="EMBL" id="KAJ1160970.1"/>
    </source>
</evidence>
<evidence type="ECO:0000256" key="1">
    <source>
        <dbReference type="SAM" id="MobiDB-lite"/>
    </source>
</evidence>
<keyword evidence="3" id="KW-1185">Reference proteome</keyword>
<dbReference type="Proteomes" id="UP001066276">
    <property type="component" value="Chromosome 4_2"/>
</dbReference>
<name>A0AAV7SCC4_PLEWA</name>
<accession>A0AAV7SCC4</accession>
<comment type="caution">
    <text evidence="2">The sequence shown here is derived from an EMBL/GenBank/DDBJ whole genome shotgun (WGS) entry which is preliminary data.</text>
</comment>
<dbReference type="EMBL" id="JANPWB010000008">
    <property type="protein sequence ID" value="KAJ1160970.1"/>
    <property type="molecule type" value="Genomic_DNA"/>
</dbReference>
<organism evidence="2 3">
    <name type="scientific">Pleurodeles waltl</name>
    <name type="common">Iberian ribbed newt</name>
    <dbReference type="NCBI Taxonomy" id="8319"/>
    <lineage>
        <taxon>Eukaryota</taxon>
        <taxon>Metazoa</taxon>
        <taxon>Chordata</taxon>
        <taxon>Craniata</taxon>
        <taxon>Vertebrata</taxon>
        <taxon>Euteleostomi</taxon>
        <taxon>Amphibia</taxon>
        <taxon>Batrachia</taxon>
        <taxon>Caudata</taxon>
        <taxon>Salamandroidea</taxon>
        <taxon>Salamandridae</taxon>
        <taxon>Pleurodelinae</taxon>
        <taxon>Pleurodeles</taxon>
    </lineage>
</organism>
<gene>
    <name evidence="2" type="ORF">NDU88_001459</name>
</gene>
<feature type="region of interest" description="Disordered" evidence="1">
    <location>
        <begin position="22"/>
        <end position="66"/>
    </location>
</feature>
<proteinExistence type="predicted"/>
<sequence>MRKPWVMSEAREVPESLRAEMAEEAVSRTPMQEYKARLQPKPASHRRPVQGPAHPAPEGLQENHQR</sequence>
<dbReference type="AlphaFoldDB" id="A0AAV7SCC4"/>
<protein>
    <submittedName>
        <fullName evidence="2">Uncharacterized protein</fullName>
    </submittedName>
</protein>
<reference evidence="2" key="1">
    <citation type="journal article" date="2022" name="bioRxiv">
        <title>Sequencing and chromosome-scale assembly of the giantPleurodeles waltlgenome.</title>
        <authorList>
            <person name="Brown T."/>
            <person name="Elewa A."/>
            <person name="Iarovenko S."/>
            <person name="Subramanian E."/>
            <person name="Araus A.J."/>
            <person name="Petzold A."/>
            <person name="Susuki M."/>
            <person name="Suzuki K.-i.T."/>
            <person name="Hayashi T."/>
            <person name="Toyoda A."/>
            <person name="Oliveira C."/>
            <person name="Osipova E."/>
            <person name="Leigh N.D."/>
            <person name="Simon A."/>
            <person name="Yun M.H."/>
        </authorList>
    </citation>
    <scope>NUCLEOTIDE SEQUENCE</scope>
    <source>
        <strain evidence="2">20211129_DDA</strain>
        <tissue evidence="2">Liver</tissue>
    </source>
</reference>
<evidence type="ECO:0000313" key="3">
    <source>
        <dbReference type="Proteomes" id="UP001066276"/>
    </source>
</evidence>